<sequence length="175" mass="18377">MLPRGGGRRSGGRNAGRSGNDDRDQLDSSKHISGNAETGLFTSGGRSRIVGSSGGSGGSGGPVRDSSRRTNRHIGGPRGSTSGLPPRPTRGGLREDQDGDLSMGGEKKTFSPYQRPGRSTRSSTGTKSNGHEDAIVVFVRTNEGVSLAADSDLFEFISRKVQPTKINISNVNEHI</sequence>
<reference evidence="2 3" key="1">
    <citation type="submission" date="2016-07" db="EMBL/GenBank/DDBJ databases">
        <title>Pervasive Adenine N6-methylation of Active Genes in Fungi.</title>
        <authorList>
            <consortium name="DOE Joint Genome Institute"/>
            <person name="Mondo S.J."/>
            <person name="Dannebaum R.O."/>
            <person name="Kuo R.C."/>
            <person name="Labutti K."/>
            <person name="Haridas S."/>
            <person name="Kuo A."/>
            <person name="Salamov A."/>
            <person name="Ahrendt S.R."/>
            <person name="Lipzen A."/>
            <person name="Sullivan W."/>
            <person name="Andreopoulos W.B."/>
            <person name="Clum A."/>
            <person name="Lindquist E."/>
            <person name="Daum C."/>
            <person name="Ramamoorthy G.K."/>
            <person name="Gryganskyi A."/>
            <person name="Culley D."/>
            <person name="Magnuson J.K."/>
            <person name="James T.Y."/>
            <person name="O'Malley M.A."/>
            <person name="Stajich J.E."/>
            <person name="Spatafora J.W."/>
            <person name="Visel A."/>
            <person name="Grigoriev I.V."/>
        </authorList>
    </citation>
    <scope>NUCLEOTIDE SEQUENCE [LARGE SCALE GENOMIC DNA]</scope>
    <source>
        <strain evidence="2 3">NRRL 3116</strain>
    </source>
</reference>
<evidence type="ECO:0000256" key="1">
    <source>
        <dbReference type="SAM" id="MobiDB-lite"/>
    </source>
</evidence>
<comment type="caution">
    <text evidence="2">The sequence shown here is derived from an EMBL/GenBank/DDBJ whole genome shotgun (WGS) entry which is preliminary data.</text>
</comment>
<dbReference type="AlphaFoldDB" id="A0A1Y2GCT9"/>
<feature type="region of interest" description="Disordered" evidence="1">
    <location>
        <begin position="1"/>
        <end position="130"/>
    </location>
</feature>
<gene>
    <name evidence="2" type="ORF">BCR41DRAFT_388934</name>
</gene>
<dbReference type="GeneID" id="33569909"/>
<keyword evidence="3" id="KW-1185">Reference proteome</keyword>
<proteinExistence type="predicted"/>
<feature type="compositionally biased region" description="Low complexity" evidence="1">
    <location>
        <begin position="115"/>
        <end position="128"/>
    </location>
</feature>
<protein>
    <submittedName>
        <fullName evidence="2">Uncharacterized protein</fullName>
    </submittedName>
</protein>
<organism evidence="2 3">
    <name type="scientific">Lobosporangium transversale</name>
    <dbReference type="NCBI Taxonomy" id="64571"/>
    <lineage>
        <taxon>Eukaryota</taxon>
        <taxon>Fungi</taxon>
        <taxon>Fungi incertae sedis</taxon>
        <taxon>Mucoromycota</taxon>
        <taxon>Mortierellomycotina</taxon>
        <taxon>Mortierellomycetes</taxon>
        <taxon>Mortierellales</taxon>
        <taxon>Mortierellaceae</taxon>
        <taxon>Lobosporangium</taxon>
    </lineage>
</organism>
<feature type="compositionally biased region" description="Gly residues" evidence="1">
    <location>
        <begin position="52"/>
        <end position="61"/>
    </location>
</feature>
<dbReference type="RefSeq" id="XP_021877898.1">
    <property type="nucleotide sequence ID" value="XM_022028066.1"/>
</dbReference>
<name>A0A1Y2GCT9_9FUNG</name>
<accession>A0A1Y2GCT9</accession>
<dbReference type="InParanoid" id="A0A1Y2GCT9"/>
<dbReference type="EMBL" id="MCFF01000042">
    <property type="protein sequence ID" value="ORZ07235.1"/>
    <property type="molecule type" value="Genomic_DNA"/>
</dbReference>
<evidence type="ECO:0000313" key="2">
    <source>
        <dbReference type="EMBL" id="ORZ07235.1"/>
    </source>
</evidence>
<evidence type="ECO:0000313" key="3">
    <source>
        <dbReference type="Proteomes" id="UP000193648"/>
    </source>
</evidence>
<feature type="compositionally biased region" description="Basic residues" evidence="1">
    <location>
        <begin position="1"/>
        <end position="11"/>
    </location>
</feature>
<dbReference type="Proteomes" id="UP000193648">
    <property type="component" value="Unassembled WGS sequence"/>
</dbReference>
<feature type="compositionally biased region" description="Basic and acidic residues" evidence="1">
    <location>
        <begin position="19"/>
        <end position="30"/>
    </location>
</feature>